<proteinExistence type="predicted"/>
<feature type="region of interest" description="Disordered" evidence="2">
    <location>
        <begin position="1"/>
        <end position="54"/>
    </location>
</feature>
<dbReference type="EMBL" id="CYGX02000042">
    <property type="protein sequence ID" value="SIT43259.1"/>
    <property type="molecule type" value="Genomic_DNA"/>
</dbReference>
<evidence type="ECO:0000256" key="2">
    <source>
        <dbReference type="SAM" id="MobiDB-lite"/>
    </source>
</evidence>
<name>A0A1N7S7F5_9BURK</name>
<feature type="region of interest" description="Disordered" evidence="2">
    <location>
        <begin position="605"/>
        <end position="624"/>
    </location>
</feature>
<evidence type="ECO:0000313" key="4">
    <source>
        <dbReference type="Proteomes" id="UP000187012"/>
    </source>
</evidence>
<keyword evidence="1" id="KW-0175">Coiled coil</keyword>
<reference evidence="3 4" key="1">
    <citation type="submission" date="2016-12" db="EMBL/GenBank/DDBJ databases">
        <authorList>
            <person name="Song W.-J."/>
            <person name="Kurnit D.M."/>
        </authorList>
    </citation>
    <scope>NUCLEOTIDE SEQUENCE [LARGE SCALE GENOMIC DNA]</scope>
    <source>
        <strain evidence="3 4">STM7296</strain>
    </source>
</reference>
<dbReference type="AlphaFoldDB" id="A0A1N7S7F5"/>
<organism evidence="3 4">
    <name type="scientific">Paraburkholderia ribeironis</name>
    <dbReference type="NCBI Taxonomy" id="1247936"/>
    <lineage>
        <taxon>Bacteria</taxon>
        <taxon>Pseudomonadati</taxon>
        <taxon>Pseudomonadota</taxon>
        <taxon>Betaproteobacteria</taxon>
        <taxon>Burkholderiales</taxon>
        <taxon>Burkholderiaceae</taxon>
        <taxon>Paraburkholderia</taxon>
    </lineage>
</organism>
<accession>A0A1N7S7F5</accession>
<evidence type="ECO:0000313" key="3">
    <source>
        <dbReference type="EMBL" id="SIT43259.1"/>
    </source>
</evidence>
<gene>
    <name evidence="3" type="ORF">BN2475_420022</name>
</gene>
<feature type="coiled-coil region" evidence="1">
    <location>
        <begin position="212"/>
        <end position="239"/>
    </location>
</feature>
<sequence>MREFDQETSHSVCARETSKRKRTSESSADTASARPGRERRATAAQSGAMASVGTGKDGVSFESVVVSPNAVLEMQRTLGNRFVQSVVQTKVEGSRSFVNRAPGGSVHVQRDEAKDLSDLADAGEWAAIEDQKRNLNQVPATQVSNVNDVSAAQTLAGKIEEWRPAMEQGAKAGGAFVVSSQRVTPEKMRANETAISQLNDYLVTAGEQSRTLDSFQDGLRKAQINYARLKAQVNHLTVSNVVSRDATAGQIGEQIVQASGFADTDAAQDAMKKLERDTGFLGVHNQAQDAHTEMVKSGQAVGSTQSKVSQAAYAYNAALNTFEGGIPPVEDNPEQAKALSDLKGKIEKIKKYVGKGLEYAGKGLEKLGVEGAEKVGGAAGPVVDWITDQVYDAELNGLQSQIAKYNQAYTEHKVSGELDEVRKASRAFTEAIANFNNAVNQYGENQRIFRDKLSKLAGAAAGKGAGGGRFAMIATVLPEVDSYEDQLDTTLRLGYQEQAAAAEAAASRRSLEGGPKEGGGRDAGLPYYEPYMFHHNNGGWNYECQRNELRIASLGTSRGSAAGVANIGVNETIDEAIRTLQTLRAEVDPMRKALAKAMDIRMDTGMPTSAGGVAPTSRSANTGL</sequence>
<protein>
    <submittedName>
        <fullName evidence="3">Uncharacterized protein</fullName>
    </submittedName>
</protein>
<evidence type="ECO:0000256" key="1">
    <source>
        <dbReference type="SAM" id="Coils"/>
    </source>
</evidence>
<dbReference type="Proteomes" id="UP000187012">
    <property type="component" value="Unassembled WGS sequence"/>
</dbReference>
<keyword evidence="4" id="KW-1185">Reference proteome</keyword>